<dbReference type="GO" id="GO:0043139">
    <property type="term" value="F:5'-3' DNA helicase activity"/>
    <property type="evidence" value="ECO:0007669"/>
    <property type="project" value="UniProtKB-EC"/>
</dbReference>
<keyword evidence="1" id="KW-0227">DNA damage</keyword>
<reference evidence="3" key="1">
    <citation type="submission" date="2015-07" db="EMBL/GenBank/DDBJ databases">
        <title>MeaNS - Measles Nucleotide Surveillance Program.</title>
        <authorList>
            <person name="Tran T."/>
            <person name="Druce J."/>
        </authorList>
    </citation>
    <scope>NUCLEOTIDE SEQUENCE</scope>
    <source>
        <strain evidence="3">UCB-OBI-ISO-001</strain>
        <tissue evidence="3">Gonad</tissue>
    </source>
</reference>
<keyword evidence="1" id="KW-0547">Nucleotide-binding</keyword>
<dbReference type="EMBL" id="KQ424338">
    <property type="protein sequence ID" value="KOF71164.1"/>
    <property type="molecule type" value="Genomic_DNA"/>
</dbReference>
<dbReference type="InterPro" id="IPR010285">
    <property type="entry name" value="DNA_helicase_pif1-like_DEAD"/>
</dbReference>
<protein>
    <recommendedName>
        <fullName evidence="1">ATP-dependent DNA helicase</fullName>
        <ecNumber evidence="1">5.6.2.3</ecNumber>
    </recommendedName>
</protein>
<comment type="similarity">
    <text evidence="1">Belongs to the helicase family.</text>
</comment>
<comment type="cofactor">
    <cofactor evidence="1">
        <name>Mg(2+)</name>
        <dbReference type="ChEBI" id="CHEBI:18420"/>
    </cofactor>
</comment>
<dbReference type="CDD" id="cd18809">
    <property type="entry name" value="SF1_C_RecD"/>
    <property type="match status" value="1"/>
</dbReference>
<name>A0A0L8G2V3_OCTBM</name>
<keyword evidence="1" id="KW-0233">DNA recombination</keyword>
<feature type="domain" description="DNA helicase Pif1-like DEAD-box helicase" evidence="2">
    <location>
        <begin position="44"/>
        <end position="245"/>
    </location>
</feature>
<sequence>MRVHGLCYRDLHLPVLAAAAFHEVTAENDKVEGVDIQRRIASFTEAQRQVYEHIIASINDDERQSRFFFRDGPGGTGKTYLYNTLIASLRKQNKCVLSYVTTGIAADLLIGGRTVHSGFKLPVPSTFHMRIPSESSEKLKQDHLLIIDEASMLSMGAIDLLLRQIMNSPRPFGGKVLLLGRDFRQTAPVVPRGSNAAITESSIKQSPLWYFVTKLSLTENMRIAGQADFKKWLLEVENGNLSNNEELEENLREIPQNMEFTNNIVREVLGEELLLDNDEAVERVSPTIILTPKNKNCLHINTDIMSLLPDFFIHRKIFSGSKRREVTFIPSINLCPSETTLPFSMSRRQFPVVPAFAITINKSQGQSFNNVGIILPSPIFSHGQLYVALSRSRSSNNIKMSVKDHPKQGELIGVAVVRYGAGILKWTEEELKEMDRKSRKLLTMHGSHHPCVDTDRLYMKRANGGKGTDKCGRLRVYRTRELNETPSPK</sequence>
<keyword evidence="1" id="KW-0234">DNA repair</keyword>
<evidence type="ECO:0000313" key="3">
    <source>
        <dbReference type="EMBL" id="KOF71164.1"/>
    </source>
</evidence>
<accession>A0A0L8G2V3</accession>
<keyword evidence="1" id="KW-0347">Helicase</keyword>
<dbReference type="OrthoDB" id="10032644at2759"/>
<organism evidence="3">
    <name type="scientific">Octopus bimaculoides</name>
    <name type="common">California two-spotted octopus</name>
    <dbReference type="NCBI Taxonomy" id="37653"/>
    <lineage>
        <taxon>Eukaryota</taxon>
        <taxon>Metazoa</taxon>
        <taxon>Spiralia</taxon>
        <taxon>Lophotrochozoa</taxon>
        <taxon>Mollusca</taxon>
        <taxon>Cephalopoda</taxon>
        <taxon>Coleoidea</taxon>
        <taxon>Octopodiformes</taxon>
        <taxon>Octopoda</taxon>
        <taxon>Incirrata</taxon>
        <taxon>Octopodidae</taxon>
        <taxon>Octopus</taxon>
    </lineage>
</organism>
<dbReference type="EC" id="5.6.2.3" evidence="1"/>
<evidence type="ECO:0000259" key="2">
    <source>
        <dbReference type="Pfam" id="PF05970"/>
    </source>
</evidence>
<dbReference type="STRING" id="37653.A0A0L8G2V3"/>
<dbReference type="GO" id="GO:0005524">
    <property type="term" value="F:ATP binding"/>
    <property type="evidence" value="ECO:0007669"/>
    <property type="project" value="UniProtKB-KW"/>
</dbReference>
<dbReference type="GO" id="GO:0006281">
    <property type="term" value="P:DNA repair"/>
    <property type="evidence" value="ECO:0007669"/>
    <property type="project" value="UniProtKB-KW"/>
</dbReference>
<gene>
    <name evidence="3" type="ORF">OCBIM_22001512mg</name>
</gene>
<keyword evidence="1" id="KW-0067">ATP-binding</keyword>
<dbReference type="PANTHER" id="PTHR10492">
    <property type="match status" value="1"/>
</dbReference>
<keyword evidence="1" id="KW-0378">Hydrolase</keyword>
<dbReference type="Gene3D" id="3.40.50.300">
    <property type="entry name" value="P-loop containing nucleotide triphosphate hydrolases"/>
    <property type="match status" value="2"/>
</dbReference>
<dbReference type="AlphaFoldDB" id="A0A0L8G2V3"/>
<dbReference type="GO" id="GO:0006310">
    <property type="term" value="P:DNA recombination"/>
    <property type="evidence" value="ECO:0007669"/>
    <property type="project" value="UniProtKB-KW"/>
</dbReference>
<comment type="catalytic activity">
    <reaction evidence="1">
        <text>ATP + H2O = ADP + phosphate + H(+)</text>
        <dbReference type="Rhea" id="RHEA:13065"/>
        <dbReference type="ChEBI" id="CHEBI:15377"/>
        <dbReference type="ChEBI" id="CHEBI:15378"/>
        <dbReference type="ChEBI" id="CHEBI:30616"/>
        <dbReference type="ChEBI" id="CHEBI:43474"/>
        <dbReference type="ChEBI" id="CHEBI:456216"/>
        <dbReference type="EC" id="5.6.2.3"/>
    </reaction>
</comment>
<dbReference type="Pfam" id="PF05970">
    <property type="entry name" value="PIF1"/>
    <property type="match status" value="1"/>
</dbReference>
<dbReference type="GO" id="GO:0000723">
    <property type="term" value="P:telomere maintenance"/>
    <property type="evidence" value="ECO:0007669"/>
    <property type="project" value="InterPro"/>
</dbReference>
<dbReference type="InterPro" id="IPR027417">
    <property type="entry name" value="P-loop_NTPase"/>
</dbReference>
<evidence type="ECO:0000256" key="1">
    <source>
        <dbReference type="RuleBase" id="RU363044"/>
    </source>
</evidence>
<dbReference type="PANTHER" id="PTHR10492:SF57">
    <property type="entry name" value="ATP-DEPENDENT DNA HELICASE"/>
    <property type="match status" value="1"/>
</dbReference>
<dbReference type="GO" id="GO:0016887">
    <property type="term" value="F:ATP hydrolysis activity"/>
    <property type="evidence" value="ECO:0007669"/>
    <property type="project" value="RHEA"/>
</dbReference>
<proteinExistence type="inferred from homology"/>
<dbReference type="SUPFAM" id="SSF52540">
    <property type="entry name" value="P-loop containing nucleoside triphosphate hydrolases"/>
    <property type="match status" value="2"/>
</dbReference>